<dbReference type="RefSeq" id="WP_379760170.1">
    <property type="nucleotide sequence ID" value="NZ_JBHRSQ010000017.1"/>
</dbReference>
<comment type="caution">
    <text evidence="1">The sequence shown here is derived from an EMBL/GenBank/DDBJ whole genome shotgun (WGS) entry which is preliminary data.</text>
</comment>
<dbReference type="EMBL" id="JBHRSQ010000017">
    <property type="protein sequence ID" value="MFC2992976.1"/>
    <property type="molecule type" value="Genomic_DNA"/>
</dbReference>
<proteinExistence type="predicted"/>
<gene>
    <name evidence="1" type="ORF">ACFODV_13120</name>
</gene>
<protein>
    <submittedName>
        <fullName evidence="1">Uncharacterized protein</fullName>
    </submittedName>
</protein>
<reference evidence="2" key="1">
    <citation type="journal article" date="2019" name="Int. J. Syst. Evol. Microbiol.">
        <title>The Global Catalogue of Microorganisms (GCM) 10K type strain sequencing project: providing services to taxonomists for standard genome sequencing and annotation.</title>
        <authorList>
            <consortium name="The Broad Institute Genomics Platform"/>
            <consortium name="The Broad Institute Genome Sequencing Center for Infectious Disease"/>
            <person name="Wu L."/>
            <person name="Ma J."/>
        </authorList>
    </citation>
    <scope>NUCLEOTIDE SEQUENCE [LARGE SCALE GENOMIC DNA]</scope>
    <source>
        <strain evidence="2">KCTC 52660</strain>
    </source>
</reference>
<evidence type="ECO:0000313" key="2">
    <source>
        <dbReference type="Proteomes" id="UP001595386"/>
    </source>
</evidence>
<keyword evidence="2" id="KW-1185">Reference proteome</keyword>
<evidence type="ECO:0000313" key="1">
    <source>
        <dbReference type="EMBL" id="MFC2992976.1"/>
    </source>
</evidence>
<accession>A0ABV7B6B9</accession>
<name>A0ABV7B6B9_9GAMM</name>
<organism evidence="1 2">
    <name type="scientific">Halomonas tibetensis</name>
    <dbReference type="NCBI Taxonomy" id="2259590"/>
    <lineage>
        <taxon>Bacteria</taxon>
        <taxon>Pseudomonadati</taxon>
        <taxon>Pseudomonadota</taxon>
        <taxon>Gammaproteobacteria</taxon>
        <taxon>Oceanospirillales</taxon>
        <taxon>Halomonadaceae</taxon>
        <taxon>Halomonas</taxon>
    </lineage>
</organism>
<sequence>MSFVSGGVSYGAGVVQQVCAGGWVWAQRMARRGNNPAPACVCIPVGSRAQAVAAWWLLRRQGWQAWPRPGKRTGAPAELKVVIPPGWSLSQVRGALAWLAS</sequence>
<dbReference type="Proteomes" id="UP001595386">
    <property type="component" value="Unassembled WGS sequence"/>
</dbReference>